<dbReference type="SMART" id="SM00354">
    <property type="entry name" value="HTH_LACI"/>
    <property type="match status" value="1"/>
</dbReference>
<evidence type="ECO:0000259" key="5">
    <source>
        <dbReference type="PROSITE" id="PS50932"/>
    </source>
</evidence>
<accession>A0A1I5CGH4</accession>
<dbReference type="CDD" id="cd01574">
    <property type="entry name" value="PBP1_LacI"/>
    <property type="match status" value="1"/>
</dbReference>
<dbReference type="EMBL" id="FOWE01000001">
    <property type="protein sequence ID" value="SFN86115.1"/>
    <property type="molecule type" value="Genomic_DNA"/>
</dbReference>
<keyword evidence="2" id="KW-0238">DNA-binding</keyword>
<feature type="compositionally biased region" description="Low complexity" evidence="4">
    <location>
        <begin position="13"/>
        <end position="27"/>
    </location>
</feature>
<organism evidence="6 7">
    <name type="scientific">Geodermatophilus obscurus</name>
    <dbReference type="NCBI Taxonomy" id="1861"/>
    <lineage>
        <taxon>Bacteria</taxon>
        <taxon>Bacillati</taxon>
        <taxon>Actinomycetota</taxon>
        <taxon>Actinomycetes</taxon>
        <taxon>Geodermatophilales</taxon>
        <taxon>Geodermatophilaceae</taxon>
        <taxon>Geodermatophilus</taxon>
    </lineage>
</organism>
<dbReference type="SUPFAM" id="SSF53822">
    <property type="entry name" value="Periplasmic binding protein-like I"/>
    <property type="match status" value="1"/>
</dbReference>
<keyword evidence="3" id="KW-0804">Transcription</keyword>
<dbReference type="SUPFAM" id="SSF47413">
    <property type="entry name" value="lambda repressor-like DNA-binding domains"/>
    <property type="match status" value="1"/>
</dbReference>
<dbReference type="InterPro" id="IPR028082">
    <property type="entry name" value="Peripla_BP_I"/>
</dbReference>
<keyword evidence="7" id="KW-1185">Reference proteome</keyword>
<dbReference type="PROSITE" id="PS50932">
    <property type="entry name" value="HTH_LACI_2"/>
    <property type="match status" value="1"/>
</dbReference>
<dbReference type="Proteomes" id="UP000183642">
    <property type="component" value="Unassembled WGS sequence"/>
</dbReference>
<name>A0A1I5CGH4_9ACTN</name>
<dbReference type="GO" id="GO:0003700">
    <property type="term" value="F:DNA-binding transcription factor activity"/>
    <property type="evidence" value="ECO:0007669"/>
    <property type="project" value="TreeGrafter"/>
</dbReference>
<dbReference type="Gene3D" id="3.40.50.2300">
    <property type="match status" value="2"/>
</dbReference>
<dbReference type="InterPro" id="IPR000843">
    <property type="entry name" value="HTH_LacI"/>
</dbReference>
<dbReference type="PANTHER" id="PTHR30146:SF109">
    <property type="entry name" value="HTH-TYPE TRANSCRIPTIONAL REGULATOR GALS"/>
    <property type="match status" value="1"/>
</dbReference>
<dbReference type="PANTHER" id="PTHR30146">
    <property type="entry name" value="LACI-RELATED TRANSCRIPTIONAL REPRESSOR"/>
    <property type="match status" value="1"/>
</dbReference>
<dbReference type="Pfam" id="PF00356">
    <property type="entry name" value="LacI"/>
    <property type="match status" value="1"/>
</dbReference>
<dbReference type="PROSITE" id="PS00356">
    <property type="entry name" value="HTH_LACI_1"/>
    <property type="match status" value="1"/>
</dbReference>
<dbReference type="Gene3D" id="1.10.260.40">
    <property type="entry name" value="lambda repressor-like DNA-binding domains"/>
    <property type="match status" value="1"/>
</dbReference>
<evidence type="ECO:0000313" key="6">
    <source>
        <dbReference type="EMBL" id="SFN86115.1"/>
    </source>
</evidence>
<evidence type="ECO:0000256" key="1">
    <source>
        <dbReference type="ARBA" id="ARBA00023015"/>
    </source>
</evidence>
<evidence type="ECO:0000313" key="7">
    <source>
        <dbReference type="Proteomes" id="UP000183642"/>
    </source>
</evidence>
<protein>
    <submittedName>
        <fullName evidence="6">Transcriptional regulator, LacI family</fullName>
    </submittedName>
</protein>
<keyword evidence="1" id="KW-0805">Transcription regulation</keyword>
<gene>
    <name evidence="6" type="ORF">SAMN05660359_00303</name>
</gene>
<evidence type="ECO:0000256" key="4">
    <source>
        <dbReference type="SAM" id="MobiDB-lite"/>
    </source>
</evidence>
<evidence type="ECO:0000256" key="2">
    <source>
        <dbReference type="ARBA" id="ARBA00023125"/>
    </source>
</evidence>
<dbReference type="Pfam" id="PF13377">
    <property type="entry name" value="Peripla_BP_3"/>
    <property type="match status" value="1"/>
</dbReference>
<sequence length="366" mass="38030">MPPLTGRRSGQPGRVSGGARSRTAGGRPAVMADVARLAGVSAQTVSRVLNDHPYVAEETRARVVAAMLELGYRRNLTARALVTRRTDTIGVIAFDTGLYGPASTLFSLEQAARERGYHVHVATVPDLSEEGFVDAVERLRGHLVSGLVVLAPQRGAVRAMAGFPGDLPAVAVEGGAAPGLTSVVVDQVGGAVQATRHLLDLGHRRIAHVAGREDWIEADARLQGWQQAMADAGLPAGPVLPGDWSARSGHEAGLALLAAGVPVTGVFVANDHMALGLVRALAEAGVDVPGDVSVVGFDDIAEAGYLRPPLTTVRQDFAEVGRRCVDRLLHLVEGPDGSPPEDALVVPATLVVRASTASPAGEPPRP</sequence>
<dbReference type="CDD" id="cd01392">
    <property type="entry name" value="HTH_LacI"/>
    <property type="match status" value="1"/>
</dbReference>
<proteinExistence type="predicted"/>
<evidence type="ECO:0000256" key="3">
    <source>
        <dbReference type="ARBA" id="ARBA00023163"/>
    </source>
</evidence>
<feature type="domain" description="HTH lacI-type" evidence="5">
    <location>
        <begin position="29"/>
        <end position="83"/>
    </location>
</feature>
<dbReference type="InterPro" id="IPR010982">
    <property type="entry name" value="Lambda_DNA-bd_dom_sf"/>
</dbReference>
<dbReference type="GO" id="GO:0000976">
    <property type="term" value="F:transcription cis-regulatory region binding"/>
    <property type="evidence" value="ECO:0007669"/>
    <property type="project" value="TreeGrafter"/>
</dbReference>
<dbReference type="InterPro" id="IPR046335">
    <property type="entry name" value="LacI/GalR-like_sensor"/>
</dbReference>
<feature type="region of interest" description="Disordered" evidence="4">
    <location>
        <begin position="1"/>
        <end position="27"/>
    </location>
</feature>
<reference evidence="7" key="1">
    <citation type="submission" date="2016-10" db="EMBL/GenBank/DDBJ databases">
        <authorList>
            <person name="Varghese N."/>
            <person name="Submissions S."/>
        </authorList>
    </citation>
    <scope>NUCLEOTIDE SEQUENCE [LARGE SCALE GENOMIC DNA]</scope>
    <source>
        <strain evidence="7">DSM 43161</strain>
    </source>
</reference>
<dbReference type="AlphaFoldDB" id="A0A1I5CGH4"/>